<dbReference type="GO" id="GO:0016020">
    <property type="term" value="C:membrane"/>
    <property type="evidence" value="ECO:0007669"/>
    <property type="project" value="InterPro"/>
</dbReference>
<reference evidence="3" key="1">
    <citation type="submission" date="2021-02" db="EMBL/GenBank/DDBJ databases">
        <authorList>
            <person name="Dougan E. K."/>
            <person name="Rhodes N."/>
            <person name="Thang M."/>
            <person name="Chan C."/>
        </authorList>
    </citation>
    <scope>NUCLEOTIDE SEQUENCE</scope>
</reference>
<feature type="coiled-coil region" evidence="1">
    <location>
        <begin position="1041"/>
        <end position="1071"/>
    </location>
</feature>
<dbReference type="GO" id="GO:0017038">
    <property type="term" value="P:protein import"/>
    <property type="evidence" value="ECO:0007669"/>
    <property type="project" value="InterPro"/>
</dbReference>
<dbReference type="SUPFAM" id="SSF52540">
    <property type="entry name" value="P-loop containing nucleoside triphosphate hydrolases"/>
    <property type="match status" value="1"/>
</dbReference>
<evidence type="ECO:0000313" key="3">
    <source>
        <dbReference type="EMBL" id="CAE7571861.1"/>
    </source>
</evidence>
<dbReference type="GO" id="GO:0006886">
    <property type="term" value="P:intracellular protein transport"/>
    <property type="evidence" value="ECO:0007669"/>
    <property type="project" value="InterPro"/>
</dbReference>
<evidence type="ECO:0000313" key="4">
    <source>
        <dbReference type="Proteomes" id="UP000649617"/>
    </source>
</evidence>
<dbReference type="InterPro" id="IPR027417">
    <property type="entry name" value="P-loop_NTPase"/>
</dbReference>
<comment type="caution">
    <text evidence="3">The sequence shown here is derived from an EMBL/GenBank/DDBJ whole genome shotgun (WGS) entry which is preliminary data.</text>
</comment>
<dbReference type="InterPro" id="IPR011115">
    <property type="entry name" value="SecA_DEAD"/>
</dbReference>
<evidence type="ECO:0000259" key="2">
    <source>
        <dbReference type="Pfam" id="PF07517"/>
    </source>
</evidence>
<dbReference type="OrthoDB" id="7614088at2759"/>
<dbReference type="Pfam" id="PF07517">
    <property type="entry name" value="SecA_DEAD"/>
    <property type="match status" value="1"/>
</dbReference>
<feature type="domain" description="SecA DEAD-like N-terminal" evidence="2">
    <location>
        <begin position="1847"/>
        <end position="1908"/>
    </location>
</feature>
<evidence type="ECO:0000256" key="1">
    <source>
        <dbReference type="SAM" id="Coils"/>
    </source>
</evidence>
<dbReference type="EMBL" id="CAJNIZ010037557">
    <property type="protein sequence ID" value="CAE7571861.1"/>
    <property type="molecule type" value="Genomic_DNA"/>
</dbReference>
<accession>A0A812UNV5</accession>
<dbReference type="GO" id="GO:0005524">
    <property type="term" value="F:ATP binding"/>
    <property type="evidence" value="ECO:0007669"/>
    <property type="project" value="InterPro"/>
</dbReference>
<keyword evidence="1" id="KW-0175">Coiled coil</keyword>
<dbReference type="GO" id="GO:0006605">
    <property type="term" value="P:protein targeting"/>
    <property type="evidence" value="ECO:0007669"/>
    <property type="project" value="InterPro"/>
</dbReference>
<dbReference type="InterPro" id="IPR000185">
    <property type="entry name" value="SecA"/>
</dbReference>
<gene>
    <name evidence="3" type="primary">secA</name>
    <name evidence="3" type="ORF">SPIL2461_LOCUS15393</name>
</gene>
<proteinExistence type="predicted"/>
<feature type="coiled-coil region" evidence="1">
    <location>
        <begin position="739"/>
        <end position="770"/>
    </location>
</feature>
<dbReference type="Gene3D" id="3.40.50.300">
    <property type="entry name" value="P-loop containing nucleotide triphosphate hydrolases"/>
    <property type="match status" value="1"/>
</dbReference>
<keyword evidence="4" id="KW-1185">Reference proteome</keyword>
<sequence length="2205" mass="246230">MAKMEDLKGLPKRLLREHKKAKVICDGDILGKDVVVFVGCCGSGKSTVSAYVTEMTTFQFSGGKLVADKSVRDFIIGSGTGDVTRGLATEEIPNTSLYLVDSAGTGASYNRETGVEQEIFGAISRQAVLHAARSVRLVLFLSAERCCVRNDRGKHAILDFNHLAAMFQDDGSSYESVAFIITSSPQVLNKSTDTLVVDALEEMAGNLLRLTGKQCDEGFELVTAEPTTAATDGGQRLMEYCHTCLESALHEVLNVEADSDMGRLNALIDSGCTIFPVNVLEQEQQHCLQRWLKRLRPITDPAVTLKCRLPVVCENELQRALQFRVIQILDKVNSEGSAWAKQDAESGVQLLEELPSLIEILTTLEEYVLLPGLGENLQKLATVVCKQNQDCVKDLQEGVRRGCSAALQRGFCELEEMDRFAEICPTLKGQDWTSSSDAKTVCLTLVRERFDYLLPGGFGNTTSWNERLADDIRNLLEVTALLGASGGSKLLAEWAEQLSSLVRTLEDSISTHQGAQVAISALSRLSELQEFLGGVVATFREKGIHSLPDLNAKFDDTKKKLRAQVAELSESAVGARQLDMNADGWRTLRQFCGSTELEHLLGEQNLEETFIVTPLTSTLTQKQLDEVVERMATGLDDDEWEADLRDHMHTLQGWGHVGSQRILEAARLNLDGIVSKLQEKVKAQHEPLLEVVSFLKDVAIPHSCTEELKKLEKLFEFDWLIQHFGKKSDTVRRTLDLASSKLRQRLERLLEAAEGEKEKTFNEFDMVREEKCFRLLVGLQHASGLANKVVKILHSNEALRTELPDRTKGLVEWAEKAQKFVTDAVMVEVNQWWRTKIGSRGWCKEFLDHVASSDKLQQLRPVAPEISQARKRIGEDIRSWHRDCLEKAKEAAENNNWQHFVDFAVRQALAFEVHDLARKLGVRESCWPLVEKKAEDWKSEDGCSANGGWHANRERLQTLVDSLTSVLRDEPRLAFVADLSRIVQKLDENLSETQKKFENFLSSGRYYDAGCLLQSELPEDVQHQRYNQRVIQALQDCCSKLERTTEDEEGAEQAIRNATDLKEEFARLQELQQDVLQSRTKDLLKRMDARLLELEDVIKRKLQSGLGGGWRFAPPQHSSHLRMAAAFNGTSAHEIAKDIFTKDLTSLADRAKDLALRDMSGLLRKLLEMWRQLGPDVQSQLVQIMRQSLEDVWQHVPGKCEAVREQFRHQKEAKQWQRAKESCQELRDICTVLRSLEETSTHVGVPFGMTRHLQLLVKKCGCPPPTDRALEKADSGVGSGEFEAALEVWCLTQCHGAQEQRLIESIVQKITDCVDDCLASGQPRAGRDMHQQLSALKRFLEAVGDDPPPELDLLCQDARRVRDGHAPGVDQALAAKADRVVEAAQSTDLDQLVASLTEYRPVQEFVAHEKCQEVEAALASCKLKIAERLTLAKQYARERNISALRAALQPIQRWREVVDRLTQNDQQLLTESLLQNGSQTLSEWMRLTVLGSDLFEQRDLERLCRDGKYSEVSDVCELRDLLVQVFGARREDLSAITHHLECQASEAIRLLGEGSLEDFGPAYKALRDAAAGLPEHLGVGKFVQKVEKALDTGMLEPHAVVLCNAKSLQEAQAATLNLRRIAIEVPDAHAQVKVKLARGFKALQQSVHFGNEGLNLLYAALLNDDIGKKVIGEHPTVFAAGADRVRNLAFRKAGQMSTSDIVTQLDGDGLNEEEKRDLTLALAQHSDKMQELQGRYLMLSSVEQMKAQVKHDLNHVMPRGSAPTSNETARNYLTHLAAAYMVVRSGEAYLAASIQGKKEVLVTPHSGQMVTLFRLLRVHSSGSWYSPILHFFSRVKTSMSGTIPPICENHLAQILTGEGKCLTLGLLAAFCALSGMEVDVVCYQHYLVEQDWKAMAPFYEFLGISDKIHYATFQDICENRLSCIQDASKELLSRSNTSREPTHISPEKRVLLVDEADVFFGRRFYGETFDGVFRLDSKEAKDLVRFIYTEYKNGRSPKNITKTAEFQALENSCPAQLHTALRQIASALVANVQDFMNPTPAVKDGKVGYKLQGEDTYSKSYANKTVFAYLHFAEEGRIPEDSAEEHVGIDVVCGRFSFADIPNQYSCILGVTGTLRELFTVHGIKRPLGAQAEALFKSGGYGVMVGNASQQLVEALEAAADAPQLKGLVKDKRFRHEEGTAILYSRREAAAGIMDALAFFDKEMP</sequence>
<dbReference type="PANTHER" id="PTHR30612:SF0">
    <property type="entry name" value="CHLOROPLAST PROTEIN-TRANSPORTING ATPASE"/>
    <property type="match status" value="1"/>
</dbReference>
<organism evidence="3 4">
    <name type="scientific">Symbiodinium pilosum</name>
    <name type="common">Dinoflagellate</name>
    <dbReference type="NCBI Taxonomy" id="2952"/>
    <lineage>
        <taxon>Eukaryota</taxon>
        <taxon>Sar</taxon>
        <taxon>Alveolata</taxon>
        <taxon>Dinophyceae</taxon>
        <taxon>Suessiales</taxon>
        <taxon>Symbiodiniaceae</taxon>
        <taxon>Symbiodinium</taxon>
    </lineage>
</organism>
<name>A0A812UNV5_SYMPI</name>
<dbReference type="PANTHER" id="PTHR30612">
    <property type="entry name" value="SECA INNER MEMBRANE COMPONENT OF SEC PROTEIN SECRETION SYSTEM"/>
    <property type="match status" value="1"/>
</dbReference>
<protein>
    <submittedName>
        <fullName evidence="3">SecA protein</fullName>
    </submittedName>
</protein>
<dbReference type="Proteomes" id="UP000649617">
    <property type="component" value="Unassembled WGS sequence"/>
</dbReference>
<feature type="coiled-coil region" evidence="1">
    <location>
        <begin position="551"/>
        <end position="578"/>
    </location>
</feature>